<proteinExistence type="predicted"/>
<name>A0A2C6KU02_9APIC</name>
<dbReference type="OrthoDB" id="2102672at2759"/>
<keyword evidence="2" id="KW-0560">Oxidoreductase</keyword>
<feature type="region of interest" description="Disordered" evidence="4">
    <location>
        <begin position="191"/>
        <end position="216"/>
    </location>
</feature>
<feature type="domain" description="FAD-dependent oxidoreductase 2 FAD-binding" evidence="5">
    <location>
        <begin position="158"/>
        <end position="195"/>
    </location>
</feature>
<feature type="compositionally biased region" description="Low complexity" evidence="4">
    <location>
        <begin position="132"/>
        <end position="152"/>
    </location>
</feature>
<evidence type="ECO:0000313" key="7">
    <source>
        <dbReference type="EMBL" id="PHJ20379.1"/>
    </source>
</evidence>
<dbReference type="Pfam" id="PF00890">
    <property type="entry name" value="FAD_binding_2"/>
    <property type="match status" value="1"/>
</dbReference>
<keyword evidence="1" id="KW-0285">Flavoprotein</keyword>
<dbReference type="GO" id="GO:0071949">
    <property type="term" value="F:FAD binding"/>
    <property type="evidence" value="ECO:0007669"/>
    <property type="project" value="InterPro"/>
</dbReference>
<feature type="compositionally biased region" description="Low complexity" evidence="4">
    <location>
        <begin position="43"/>
        <end position="53"/>
    </location>
</feature>
<feature type="compositionally biased region" description="Polar residues" evidence="4">
    <location>
        <begin position="72"/>
        <end position="84"/>
    </location>
</feature>
<dbReference type="InterPro" id="IPR036188">
    <property type="entry name" value="FAD/NAD-bd_sf"/>
</dbReference>
<feature type="region of interest" description="Disordered" evidence="4">
    <location>
        <begin position="72"/>
        <end position="152"/>
    </location>
</feature>
<evidence type="ECO:0000313" key="8">
    <source>
        <dbReference type="Proteomes" id="UP000221165"/>
    </source>
</evidence>
<dbReference type="VEuPathDB" id="ToxoDB:CSUI_005786"/>
<dbReference type="SUPFAM" id="SSF51905">
    <property type="entry name" value="FAD/NAD(P)-binding domain"/>
    <property type="match status" value="1"/>
</dbReference>
<feature type="compositionally biased region" description="Low complexity" evidence="4">
    <location>
        <begin position="311"/>
        <end position="320"/>
    </location>
</feature>
<evidence type="ECO:0000256" key="2">
    <source>
        <dbReference type="ARBA" id="ARBA00023002"/>
    </source>
</evidence>
<protein>
    <submittedName>
        <fullName evidence="7">Fad-dependent oxidoreductase</fullName>
    </submittedName>
</protein>
<dbReference type="Gene3D" id="3.50.50.60">
    <property type="entry name" value="FAD/NAD(P)-binding domain"/>
    <property type="match status" value="2"/>
</dbReference>
<evidence type="ECO:0000256" key="4">
    <source>
        <dbReference type="SAM" id="MobiDB-lite"/>
    </source>
</evidence>
<dbReference type="InterPro" id="IPR050493">
    <property type="entry name" value="FAD-dep_Monooxygenase_BioMet"/>
</dbReference>
<dbReference type="Proteomes" id="UP000221165">
    <property type="component" value="Unassembled WGS sequence"/>
</dbReference>
<dbReference type="AlphaFoldDB" id="A0A2C6KU02"/>
<dbReference type="GO" id="GO:0004497">
    <property type="term" value="F:monooxygenase activity"/>
    <property type="evidence" value="ECO:0007669"/>
    <property type="project" value="UniProtKB-KW"/>
</dbReference>
<sequence>MDSGASLELAPQTHLSAPYTHGNISSCPIPSSVSPRHVMTCETTPSSVPSTSSGFRERSLKFLSLQITSSTDSTCSHTVSTPDSKASDCAGSPRIDSDASLSTQGGTSAEARDRSCPPEQCGSQQKTRGREASLSPPFSAANSPAASAQPSPEQKQVDIAVIGAGLAGLTAALAVHRKTGRIVHVYEKTDGEKSFSGSSGCRPPSPGLERTDERESPGDREILLRTNGLDALRCIDEQLACDVLECGHIVYSDCLDVFEFDLKTTASTLVFGIYWSDFQQILYRHCQQYPEGIIFSFKKELQYTLSTSLPSSSASIPEPLVTLSPETPPSNASTASSSPVPSPYSLPFDHSTGVRLTEDGAGKRPHSGLLSDPSPLVDAALTDKAKRKSEVAQGSYQPGVKLCFYDGQHVDAKLVIGADGPHSCTRTTSAPGSRKSDTYGPAERVQFQGLVEAATHEEESARNLWLFHKETNSQISVIKVLGPNILTWSLTAPASQQSDALKKKDEEAVKNHVLDTITGLVEGATSKNKKVLEMLYRTVERTSVEDIQVVHLNPPAHASWCWTRFDDRMVFVGNAAHPISPNIGQTHDLTIEDTVQLAYCLSDWQHSDALAAQRFSRIRKQSLVHLLKLNEAVQANLWLNGEGDCDEDVHEMETETPSNASLFTRANFVPVRSIPGFPDSQQLMENAELETEYM</sequence>
<feature type="compositionally biased region" description="Low complexity" evidence="4">
    <location>
        <begin position="329"/>
        <end position="347"/>
    </location>
</feature>
<feature type="region of interest" description="Disordered" evidence="4">
    <location>
        <begin position="34"/>
        <end position="54"/>
    </location>
</feature>
<dbReference type="InterPro" id="IPR002938">
    <property type="entry name" value="FAD-bd"/>
</dbReference>
<evidence type="ECO:0000256" key="1">
    <source>
        <dbReference type="ARBA" id="ARBA00022630"/>
    </source>
</evidence>
<keyword evidence="8" id="KW-1185">Reference proteome</keyword>
<evidence type="ECO:0000256" key="3">
    <source>
        <dbReference type="ARBA" id="ARBA00023033"/>
    </source>
</evidence>
<feature type="domain" description="FAD-binding" evidence="6">
    <location>
        <begin position="408"/>
        <end position="602"/>
    </location>
</feature>
<dbReference type="InterPro" id="IPR003953">
    <property type="entry name" value="FAD-dep_OxRdtase_2_FAD-bd"/>
</dbReference>
<evidence type="ECO:0000259" key="6">
    <source>
        <dbReference type="Pfam" id="PF01494"/>
    </source>
</evidence>
<gene>
    <name evidence="7" type="ORF">CSUI_005786</name>
</gene>
<dbReference type="EMBL" id="MIGC01002805">
    <property type="protein sequence ID" value="PHJ20379.1"/>
    <property type="molecule type" value="Genomic_DNA"/>
</dbReference>
<dbReference type="GeneID" id="94429167"/>
<feature type="region of interest" description="Disordered" evidence="4">
    <location>
        <begin position="311"/>
        <end position="375"/>
    </location>
</feature>
<comment type="caution">
    <text evidence="7">The sequence shown here is derived from an EMBL/GenBank/DDBJ whole genome shotgun (WGS) entry which is preliminary data.</text>
</comment>
<organism evidence="7 8">
    <name type="scientific">Cystoisospora suis</name>
    <dbReference type="NCBI Taxonomy" id="483139"/>
    <lineage>
        <taxon>Eukaryota</taxon>
        <taxon>Sar</taxon>
        <taxon>Alveolata</taxon>
        <taxon>Apicomplexa</taxon>
        <taxon>Conoidasida</taxon>
        <taxon>Coccidia</taxon>
        <taxon>Eucoccidiorida</taxon>
        <taxon>Eimeriorina</taxon>
        <taxon>Sarcocystidae</taxon>
        <taxon>Cystoisospora</taxon>
    </lineage>
</organism>
<accession>A0A2C6KU02</accession>
<keyword evidence="3" id="KW-0503">Monooxygenase</keyword>
<dbReference type="PANTHER" id="PTHR13789:SF309">
    <property type="entry name" value="PUTATIVE (AFU_ORTHOLOGUE AFUA_6G14510)-RELATED"/>
    <property type="match status" value="1"/>
</dbReference>
<reference evidence="7 8" key="1">
    <citation type="journal article" date="2017" name="Int. J. Parasitol.">
        <title>The genome of the protozoan parasite Cystoisospora suis and a reverse vaccinology approach to identify vaccine candidates.</title>
        <authorList>
            <person name="Palmieri N."/>
            <person name="Shrestha A."/>
            <person name="Ruttkowski B."/>
            <person name="Beck T."/>
            <person name="Vogl C."/>
            <person name="Tomley F."/>
            <person name="Blake D.P."/>
            <person name="Joachim A."/>
        </authorList>
    </citation>
    <scope>NUCLEOTIDE SEQUENCE [LARGE SCALE GENOMIC DNA]</scope>
    <source>
        <strain evidence="7 8">Wien I</strain>
    </source>
</reference>
<dbReference type="PANTHER" id="PTHR13789">
    <property type="entry name" value="MONOOXYGENASE"/>
    <property type="match status" value="1"/>
</dbReference>
<dbReference type="RefSeq" id="XP_067922067.1">
    <property type="nucleotide sequence ID" value="XM_068065956.1"/>
</dbReference>
<dbReference type="Pfam" id="PF01494">
    <property type="entry name" value="FAD_binding_3"/>
    <property type="match status" value="1"/>
</dbReference>
<evidence type="ECO:0000259" key="5">
    <source>
        <dbReference type="Pfam" id="PF00890"/>
    </source>
</evidence>